<evidence type="ECO:0000313" key="1">
    <source>
        <dbReference type="EMBL" id="EOP32280.1"/>
    </source>
</evidence>
<protein>
    <submittedName>
        <fullName evidence="1">Uncharacterized protein</fullName>
    </submittedName>
</protein>
<dbReference type="Proteomes" id="UP000014020">
    <property type="component" value="Unassembled WGS sequence"/>
</dbReference>
<sequence>MAKERIEMRVQSKNNDWNESEIIFDASLELPSNNTDKTEMIVKKAQDFANVYEKQVRWNYYGHLSGNYVNPK</sequence>
<dbReference type="AlphaFoldDB" id="R8MCZ1"/>
<dbReference type="EMBL" id="AHFE01000075">
    <property type="protein sequence ID" value="EOP32280.1"/>
    <property type="molecule type" value="Genomic_DNA"/>
</dbReference>
<name>R8MCZ1_BACCX</name>
<reference evidence="2" key="1">
    <citation type="submission" date="2012-12" db="EMBL/GenBank/DDBJ databases">
        <title>The genome sequence of Bacillus cereus VD146.</title>
        <authorList>
            <consortium name="The Broad Institute Genome Sequencing Platform"/>
            <consortium name="The Broad Institute Genome Sequencing Center for Infectious Disease"/>
            <person name="Feldgarden M."/>
            <person name="Van der Auwera G.A."/>
            <person name="Mahillon J."/>
            <person name="Duprez V."/>
            <person name="Timmery S."/>
            <person name="Mattelet C."/>
            <person name="Dierick K."/>
            <person name="Sun M."/>
            <person name="Yu Z."/>
            <person name="Zhu L."/>
            <person name="Hu X."/>
            <person name="Shank E.B."/>
            <person name="Swiecicka I."/>
            <person name="Hansen B.M."/>
            <person name="Andrup L."/>
            <person name="Walker B."/>
            <person name="Young S.K."/>
            <person name="Zeng Q."/>
            <person name="Gargeya S."/>
            <person name="Fitzgerald M."/>
            <person name="Haas B."/>
            <person name="Abouelleil A."/>
            <person name="Alvarado L."/>
            <person name="Arachchi H.M."/>
            <person name="Berlin A.M."/>
            <person name="Chapman S.B."/>
            <person name="Dewar J."/>
            <person name="Goldberg J."/>
            <person name="Griggs A."/>
            <person name="Gujja S."/>
            <person name="Hansen M."/>
            <person name="Howarth C."/>
            <person name="Imamovic A."/>
            <person name="Larimer J."/>
            <person name="McCowan C."/>
            <person name="Murphy C."/>
            <person name="Neiman D."/>
            <person name="Pearson M."/>
            <person name="Priest M."/>
            <person name="Roberts A."/>
            <person name="Saif S."/>
            <person name="Shea T."/>
            <person name="Sisk P."/>
            <person name="Sykes S."/>
            <person name="Wortman J."/>
            <person name="Nusbaum C."/>
            <person name="Birren B."/>
        </authorList>
    </citation>
    <scope>NUCLEOTIDE SEQUENCE [LARGE SCALE GENOMIC DNA]</scope>
    <source>
        <strain evidence="2">VD146</strain>
    </source>
</reference>
<dbReference type="HOGENOM" id="CLU_2713764_0_0_9"/>
<accession>R8MCZ1</accession>
<dbReference type="RefSeq" id="WP_016121264.1">
    <property type="nucleotide sequence ID" value="NZ_KB976684.1"/>
</dbReference>
<organism evidence="1 2">
    <name type="scientific">Bacillus cereus (strain VD146)</name>
    <dbReference type="NCBI Taxonomy" id="1053236"/>
    <lineage>
        <taxon>Bacteria</taxon>
        <taxon>Bacillati</taxon>
        <taxon>Bacillota</taxon>
        <taxon>Bacilli</taxon>
        <taxon>Bacillales</taxon>
        <taxon>Bacillaceae</taxon>
        <taxon>Bacillus</taxon>
        <taxon>Bacillus cereus group</taxon>
    </lineage>
</organism>
<dbReference type="PATRIC" id="fig|1053236.3.peg.6179"/>
<evidence type="ECO:0000313" key="2">
    <source>
        <dbReference type="Proteomes" id="UP000014020"/>
    </source>
</evidence>
<comment type="caution">
    <text evidence="1">The sequence shown here is derived from an EMBL/GenBank/DDBJ whole genome shotgun (WGS) entry which is preliminary data.</text>
</comment>
<gene>
    <name evidence="1" type="ORF">IK1_05816</name>
</gene>
<proteinExistence type="predicted"/>